<sequence>MKRESRGEGRSLKNMKNTAETPPTMRRPSKSNKERVHSYPHNTIISTSGTHDCDSYTSTLLHLAKSVFSYTDRGLIAPQHSPHRLISHTIVVPHVTFNPPSVTSDSYSSMHYVLVG</sequence>
<organism evidence="2 3">
    <name type="scientific">Portunus trituberculatus</name>
    <name type="common">Swimming crab</name>
    <name type="synonym">Neptunus trituberculatus</name>
    <dbReference type="NCBI Taxonomy" id="210409"/>
    <lineage>
        <taxon>Eukaryota</taxon>
        <taxon>Metazoa</taxon>
        <taxon>Ecdysozoa</taxon>
        <taxon>Arthropoda</taxon>
        <taxon>Crustacea</taxon>
        <taxon>Multicrustacea</taxon>
        <taxon>Malacostraca</taxon>
        <taxon>Eumalacostraca</taxon>
        <taxon>Eucarida</taxon>
        <taxon>Decapoda</taxon>
        <taxon>Pleocyemata</taxon>
        <taxon>Brachyura</taxon>
        <taxon>Eubrachyura</taxon>
        <taxon>Portunoidea</taxon>
        <taxon>Portunidae</taxon>
        <taxon>Portuninae</taxon>
        <taxon>Portunus</taxon>
    </lineage>
</organism>
<evidence type="ECO:0000256" key="1">
    <source>
        <dbReference type="SAM" id="MobiDB-lite"/>
    </source>
</evidence>
<reference evidence="2 3" key="1">
    <citation type="submission" date="2019-05" db="EMBL/GenBank/DDBJ databases">
        <title>Another draft genome of Portunus trituberculatus and its Hox gene families provides insights of decapod evolution.</title>
        <authorList>
            <person name="Jeong J.-H."/>
            <person name="Song I."/>
            <person name="Kim S."/>
            <person name="Choi T."/>
            <person name="Kim D."/>
            <person name="Ryu S."/>
            <person name="Kim W."/>
        </authorList>
    </citation>
    <scope>NUCLEOTIDE SEQUENCE [LARGE SCALE GENOMIC DNA]</scope>
    <source>
        <tissue evidence="2">Muscle</tissue>
    </source>
</reference>
<evidence type="ECO:0000313" key="2">
    <source>
        <dbReference type="EMBL" id="MPC78428.1"/>
    </source>
</evidence>
<accession>A0A5B7IBY8</accession>
<evidence type="ECO:0000313" key="3">
    <source>
        <dbReference type="Proteomes" id="UP000324222"/>
    </source>
</evidence>
<dbReference type="Proteomes" id="UP000324222">
    <property type="component" value="Unassembled WGS sequence"/>
</dbReference>
<name>A0A5B7IBY8_PORTR</name>
<dbReference type="EMBL" id="VSRR010048403">
    <property type="protein sequence ID" value="MPC78428.1"/>
    <property type="molecule type" value="Genomic_DNA"/>
</dbReference>
<protein>
    <submittedName>
        <fullName evidence="2">Uncharacterized protein</fullName>
    </submittedName>
</protein>
<feature type="compositionally biased region" description="Basic and acidic residues" evidence="1">
    <location>
        <begin position="1"/>
        <end position="11"/>
    </location>
</feature>
<proteinExistence type="predicted"/>
<gene>
    <name evidence="2" type="ORF">E2C01_072914</name>
</gene>
<dbReference type="AlphaFoldDB" id="A0A5B7IBY8"/>
<feature type="region of interest" description="Disordered" evidence="1">
    <location>
        <begin position="1"/>
        <end position="43"/>
    </location>
</feature>
<keyword evidence="3" id="KW-1185">Reference proteome</keyword>
<comment type="caution">
    <text evidence="2">The sequence shown here is derived from an EMBL/GenBank/DDBJ whole genome shotgun (WGS) entry which is preliminary data.</text>
</comment>